<dbReference type="AlphaFoldDB" id="A0A7W9YGC3"/>
<evidence type="ECO:0000313" key="6">
    <source>
        <dbReference type="EMBL" id="MBB6171607.1"/>
    </source>
</evidence>
<reference evidence="6 7" key="1">
    <citation type="submission" date="2020-08" db="EMBL/GenBank/DDBJ databases">
        <title>Sequencing the genomes of 1000 actinobacteria strains.</title>
        <authorList>
            <person name="Klenk H.-P."/>
        </authorList>
    </citation>
    <scope>NUCLEOTIDE SEQUENCE [LARGE SCALE GENOMIC DNA]</scope>
    <source>
        <strain evidence="6 7">DSM 46659</strain>
    </source>
</reference>
<name>A0A7W9YGC3_9ACTN</name>
<gene>
    <name evidence="6" type="ORF">HNR23_001667</name>
</gene>
<dbReference type="EMBL" id="JACHDS010000001">
    <property type="protein sequence ID" value="MBB6171607.1"/>
    <property type="molecule type" value="Genomic_DNA"/>
</dbReference>
<evidence type="ECO:0000256" key="3">
    <source>
        <dbReference type="ARBA" id="ARBA00023163"/>
    </source>
</evidence>
<dbReference type="InterPro" id="IPR050109">
    <property type="entry name" value="HTH-type_TetR-like_transc_reg"/>
</dbReference>
<dbReference type="InterPro" id="IPR036271">
    <property type="entry name" value="Tet_transcr_reg_TetR-rel_C_sf"/>
</dbReference>
<feature type="domain" description="HTH tetR-type" evidence="5">
    <location>
        <begin position="18"/>
        <end position="78"/>
    </location>
</feature>
<evidence type="ECO:0000256" key="2">
    <source>
        <dbReference type="ARBA" id="ARBA00023125"/>
    </source>
</evidence>
<accession>A0A7W9YGC3</accession>
<sequence length="207" mass="22665">MRPQSSPHPRRPQSIIEEARRAQIVDAAITTVARVGYAQASLARIAHSAGISKSVISYYFDGKDDLLDQVVGEISTGMWAFIAPRLAAEAGARARLGAYIRATLDYMRAHRMRSIAVMTIVGSHRREDGTLRFASLGADDAITRELVEILRQGQRDGEFRDFDPQVVAATVNRALTGALATWVLHPEADMGAYGVELVELFELATGR</sequence>
<dbReference type="GO" id="GO:0003700">
    <property type="term" value="F:DNA-binding transcription factor activity"/>
    <property type="evidence" value="ECO:0007669"/>
    <property type="project" value="TreeGrafter"/>
</dbReference>
<dbReference type="RefSeq" id="WP_184074847.1">
    <property type="nucleotide sequence ID" value="NZ_JACHDS010000001.1"/>
</dbReference>
<dbReference type="InterPro" id="IPR009057">
    <property type="entry name" value="Homeodomain-like_sf"/>
</dbReference>
<comment type="caution">
    <text evidence="6">The sequence shown here is derived from an EMBL/GenBank/DDBJ whole genome shotgun (WGS) entry which is preliminary data.</text>
</comment>
<dbReference type="InterPro" id="IPR001647">
    <property type="entry name" value="HTH_TetR"/>
</dbReference>
<protein>
    <submittedName>
        <fullName evidence="6">AcrR family transcriptional regulator</fullName>
    </submittedName>
</protein>
<dbReference type="SUPFAM" id="SSF48498">
    <property type="entry name" value="Tetracyclin repressor-like, C-terminal domain"/>
    <property type="match status" value="1"/>
</dbReference>
<keyword evidence="2 4" id="KW-0238">DNA-binding</keyword>
<dbReference type="GO" id="GO:0000976">
    <property type="term" value="F:transcription cis-regulatory region binding"/>
    <property type="evidence" value="ECO:0007669"/>
    <property type="project" value="TreeGrafter"/>
</dbReference>
<dbReference type="SUPFAM" id="SSF46689">
    <property type="entry name" value="Homeodomain-like"/>
    <property type="match status" value="1"/>
</dbReference>
<evidence type="ECO:0000259" key="5">
    <source>
        <dbReference type="PROSITE" id="PS50977"/>
    </source>
</evidence>
<dbReference type="PROSITE" id="PS50977">
    <property type="entry name" value="HTH_TETR_2"/>
    <property type="match status" value="1"/>
</dbReference>
<keyword evidence="1" id="KW-0805">Transcription regulation</keyword>
<dbReference type="Proteomes" id="UP000546642">
    <property type="component" value="Unassembled WGS sequence"/>
</dbReference>
<evidence type="ECO:0000313" key="7">
    <source>
        <dbReference type="Proteomes" id="UP000546642"/>
    </source>
</evidence>
<dbReference type="Gene3D" id="1.10.357.10">
    <property type="entry name" value="Tetracycline Repressor, domain 2"/>
    <property type="match status" value="1"/>
</dbReference>
<keyword evidence="3" id="KW-0804">Transcription</keyword>
<proteinExistence type="predicted"/>
<organism evidence="6 7">
    <name type="scientific">Nocardiopsis mwathae</name>
    <dbReference type="NCBI Taxonomy" id="1472723"/>
    <lineage>
        <taxon>Bacteria</taxon>
        <taxon>Bacillati</taxon>
        <taxon>Actinomycetota</taxon>
        <taxon>Actinomycetes</taxon>
        <taxon>Streptosporangiales</taxon>
        <taxon>Nocardiopsidaceae</taxon>
        <taxon>Nocardiopsis</taxon>
    </lineage>
</organism>
<dbReference type="PANTHER" id="PTHR30055:SF234">
    <property type="entry name" value="HTH-TYPE TRANSCRIPTIONAL REGULATOR BETI"/>
    <property type="match status" value="1"/>
</dbReference>
<dbReference type="PRINTS" id="PR00455">
    <property type="entry name" value="HTHTETR"/>
</dbReference>
<dbReference type="PANTHER" id="PTHR30055">
    <property type="entry name" value="HTH-TYPE TRANSCRIPTIONAL REGULATOR RUTR"/>
    <property type="match status" value="1"/>
</dbReference>
<feature type="DNA-binding region" description="H-T-H motif" evidence="4">
    <location>
        <begin position="41"/>
        <end position="60"/>
    </location>
</feature>
<dbReference type="Pfam" id="PF00440">
    <property type="entry name" value="TetR_N"/>
    <property type="match status" value="1"/>
</dbReference>
<evidence type="ECO:0000256" key="4">
    <source>
        <dbReference type="PROSITE-ProRule" id="PRU00335"/>
    </source>
</evidence>
<evidence type="ECO:0000256" key="1">
    <source>
        <dbReference type="ARBA" id="ARBA00023015"/>
    </source>
</evidence>
<keyword evidence="7" id="KW-1185">Reference proteome</keyword>